<dbReference type="Proteomes" id="UP001374579">
    <property type="component" value="Unassembled WGS sequence"/>
</dbReference>
<protein>
    <submittedName>
        <fullName evidence="2">Uncharacterized protein</fullName>
    </submittedName>
</protein>
<dbReference type="EMBL" id="JBAMIC010000004">
    <property type="protein sequence ID" value="KAK7107633.1"/>
    <property type="molecule type" value="Genomic_DNA"/>
</dbReference>
<feature type="chain" id="PRO_5042994004" evidence="1">
    <location>
        <begin position="22"/>
        <end position="126"/>
    </location>
</feature>
<sequence>MTMLLFFAAVQFSIWLCLTTGLQPFPIPFGDPRNTEGHDKYSDVSIIRHDSKGPEYVSLPPFAVKHGADSHVKTIETHDVSGDEDALAWNKTLSTGMSPLRHDDVTRSDLPPPAYNVKVLMSSSRV</sequence>
<keyword evidence="1" id="KW-0732">Signal</keyword>
<reference evidence="2 3" key="1">
    <citation type="submission" date="2024-02" db="EMBL/GenBank/DDBJ databases">
        <title>Chromosome-scale genome assembly of the rough periwinkle Littorina saxatilis.</title>
        <authorList>
            <person name="De Jode A."/>
            <person name="Faria R."/>
            <person name="Formenti G."/>
            <person name="Sims Y."/>
            <person name="Smith T.P."/>
            <person name="Tracey A."/>
            <person name="Wood J.M.D."/>
            <person name="Zagrodzka Z.B."/>
            <person name="Johannesson K."/>
            <person name="Butlin R.K."/>
            <person name="Leder E.H."/>
        </authorList>
    </citation>
    <scope>NUCLEOTIDE SEQUENCE [LARGE SCALE GENOMIC DNA]</scope>
    <source>
        <strain evidence="2">Snail1</strain>
        <tissue evidence="2">Muscle</tissue>
    </source>
</reference>
<evidence type="ECO:0000256" key="1">
    <source>
        <dbReference type="SAM" id="SignalP"/>
    </source>
</evidence>
<dbReference type="AlphaFoldDB" id="A0AAN9BK57"/>
<accession>A0AAN9BK57</accession>
<proteinExistence type="predicted"/>
<feature type="signal peptide" evidence="1">
    <location>
        <begin position="1"/>
        <end position="21"/>
    </location>
</feature>
<gene>
    <name evidence="2" type="ORF">V1264_015522</name>
</gene>
<evidence type="ECO:0000313" key="2">
    <source>
        <dbReference type="EMBL" id="KAK7107633.1"/>
    </source>
</evidence>
<comment type="caution">
    <text evidence="2">The sequence shown here is derived from an EMBL/GenBank/DDBJ whole genome shotgun (WGS) entry which is preliminary data.</text>
</comment>
<evidence type="ECO:0000313" key="3">
    <source>
        <dbReference type="Proteomes" id="UP001374579"/>
    </source>
</evidence>
<organism evidence="2 3">
    <name type="scientific">Littorina saxatilis</name>
    <dbReference type="NCBI Taxonomy" id="31220"/>
    <lineage>
        <taxon>Eukaryota</taxon>
        <taxon>Metazoa</taxon>
        <taxon>Spiralia</taxon>
        <taxon>Lophotrochozoa</taxon>
        <taxon>Mollusca</taxon>
        <taxon>Gastropoda</taxon>
        <taxon>Caenogastropoda</taxon>
        <taxon>Littorinimorpha</taxon>
        <taxon>Littorinoidea</taxon>
        <taxon>Littorinidae</taxon>
        <taxon>Littorina</taxon>
    </lineage>
</organism>
<name>A0AAN9BK57_9CAEN</name>
<keyword evidence="3" id="KW-1185">Reference proteome</keyword>